<name>A0A2T7UXA6_9RHOB</name>
<dbReference type="Gene3D" id="1.10.1200.10">
    <property type="entry name" value="ACP-like"/>
    <property type="match status" value="1"/>
</dbReference>
<gene>
    <name evidence="4" type="ORF">DDE23_03110</name>
</gene>
<keyword evidence="5" id="KW-1185">Reference proteome</keyword>
<evidence type="ECO:0000313" key="4">
    <source>
        <dbReference type="EMBL" id="PVE49405.1"/>
    </source>
</evidence>
<reference evidence="4 5" key="1">
    <citation type="journal article" date="2011" name="Syst. Appl. Microbiol.">
        <title>Defluviimonas denitrificans gen. nov., sp. nov., and Pararhodobacter aggregans gen. nov., sp. nov., non-phototrophic Rhodobacteraceae from the biofilter of a marine aquaculture.</title>
        <authorList>
            <person name="Foesel B.U."/>
            <person name="Drake H.L."/>
            <person name="Schramm A."/>
        </authorList>
    </citation>
    <scope>NUCLEOTIDE SEQUENCE [LARGE SCALE GENOMIC DNA]</scope>
    <source>
        <strain evidence="4 5">D1-19</strain>
    </source>
</reference>
<evidence type="ECO:0000259" key="3">
    <source>
        <dbReference type="PROSITE" id="PS50075"/>
    </source>
</evidence>
<dbReference type="InterPro" id="IPR036736">
    <property type="entry name" value="ACP-like_sf"/>
</dbReference>
<dbReference type="SUPFAM" id="SSF47336">
    <property type="entry name" value="ACP-like"/>
    <property type="match status" value="1"/>
</dbReference>
<dbReference type="RefSeq" id="WP_107749909.1">
    <property type="nucleotide sequence ID" value="NZ_JBLWSZ010000056.1"/>
</dbReference>
<dbReference type="EMBL" id="QDDR01000001">
    <property type="protein sequence ID" value="PVE49405.1"/>
    <property type="molecule type" value="Genomic_DNA"/>
</dbReference>
<keyword evidence="2" id="KW-0597">Phosphoprotein</keyword>
<evidence type="ECO:0000256" key="1">
    <source>
        <dbReference type="ARBA" id="ARBA00022450"/>
    </source>
</evidence>
<dbReference type="AlphaFoldDB" id="A0A2T7UXA6"/>
<dbReference type="Pfam" id="PF00550">
    <property type="entry name" value="PP-binding"/>
    <property type="match status" value="1"/>
</dbReference>
<dbReference type="InterPro" id="IPR009081">
    <property type="entry name" value="PP-bd_ACP"/>
</dbReference>
<proteinExistence type="predicted"/>
<evidence type="ECO:0000256" key="2">
    <source>
        <dbReference type="ARBA" id="ARBA00022553"/>
    </source>
</evidence>
<dbReference type="Proteomes" id="UP000244810">
    <property type="component" value="Unassembled WGS sequence"/>
</dbReference>
<dbReference type="OrthoDB" id="9806381at2"/>
<organism evidence="4 5">
    <name type="scientific">Pararhodobacter aggregans</name>
    <dbReference type="NCBI Taxonomy" id="404875"/>
    <lineage>
        <taxon>Bacteria</taxon>
        <taxon>Pseudomonadati</taxon>
        <taxon>Pseudomonadota</taxon>
        <taxon>Alphaproteobacteria</taxon>
        <taxon>Rhodobacterales</taxon>
        <taxon>Paracoccaceae</taxon>
        <taxon>Pararhodobacter</taxon>
    </lineage>
</organism>
<protein>
    <submittedName>
        <fullName evidence="4">Phosphopantetheine-binding protein</fullName>
    </submittedName>
</protein>
<dbReference type="PROSITE" id="PS50075">
    <property type="entry name" value="CARRIER"/>
    <property type="match status" value="1"/>
</dbReference>
<keyword evidence="1" id="KW-0596">Phosphopantetheine</keyword>
<feature type="domain" description="Carrier" evidence="3">
    <location>
        <begin position="7"/>
        <end position="89"/>
    </location>
</feature>
<accession>A0A2T7UXA6</accession>
<sequence>MDGSFVALGDGLHRRVIAILAAQALREPSGLTREMSLESLGIDSLGMAEILFAIEEAFEVQVPFNANEPGATMDLSTVGAICDAVEALVAADRA</sequence>
<dbReference type="PROSITE" id="PS00012">
    <property type="entry name" value="PHOSPHOPANTETHEINE"/>
    <property type="match status" value="1"/>
</dbReference>
<evidence type="ECO:0000313" key="5">
    <source>
        <dbReference type="Proteomes" id="UP000244810"/>
    </source>
</evidence>
<dbReference type="InterPro" id="IPR006162">
    <property type="entry name" value="Ppantetheine_attach_site"/>
</dbReference>
<comment type="caution">
    <text evidence="4">The sequence shown here is derived from an EMBL/GenBank/DDBJ whole genome shotgun (WGS) entry which is preliminary data.</text>
</comment>